<dbReference type="Pfam" id="PF00889">
    <property type="entry name" value="EF_TS"/>
    <property type="match status" value="1"/>
</dbReference>
<comment type="similarity">
    <text evidence="1 5">Belongs to the EF-Ts family.</text>
</comment>
<dbReference type="GO" id="GO:0005737">
    <property type="term" value="C:cytoplasm"/>
    <property type="evidence" value="ECO:0007669"/>
    <property type="project" value="UniProtKB-SubCell"/>
</dbReference>
<dbReference type="InterPro" id="IPR036402">
    <property type="entry name" value="EF-Ts_dimer_sf"/>
</dbReference>
<evidence type="ECO:0000256" key="3">
    <source>
        <dbReference type="ARBA" id="ARBA00022768"/>
    </source>
</evidence>
<keyword evidence="4 5" id="KW-0648">Protein biosynthesis</keyword>
<dbReference type="PANTHER" id="PTHR11741">
    <property type="entry name" value="ELONGATION FACTOR TS"/>
    <property type="match status" value="1"/>
</dbReference>
<dbReference type="InterPro" id="IPR009060">
    <property type="entry name" value="UBA-like_sf"/>
</dbReference>
<evidence type="ECO:0000256" key="4">
    <source>
        <dbReference type="ARBA" id="ARBA00022917"/>
    </source>
</evidence>
<reference evidence="8" key="1">
    <citation type="submission" date="2017-09" db="EMBL/GenBank/DDBJ databases">
        <title>Depth-based differentiation of microbial function through sediment-hosted aquifers and enrichment of novel symbionts in the deep terrestrial subsurface.</title>
        <authorList>
            <person name="Probst A.J."/>
            <person name="Ladd B."/>
            <person name="Jarett J.K."/>
            <person name="Geller-Mcgrath D.E."/>
            <person name="Sieber C.M.K."/>
            <person name="Emerson J.B."/>
            <person name="Anantharaman K."/>
            <person name="Thomas B.C."/>
            <person name="Malmstrom R."/>
            <person name="Stieglmeier M."/>
            <person name="Klingl A."/>
            <person name="Woyke T."/>
            <person name="Ryan C.M."/>
            <person name="Banfield J.F."/>
        </authorList>
    </citation>
    <scope>NUCLEOTIDE SEQUENCE [LARGE SCALE GENOMIC DNA]</scope>
</reference>
<feature type="domain" description="Translation elongation factor EFTs/EF1B dimerisation" evidence="6">
    <location>
        <begin position="71"/>
        <end position="147"/>
    </location>
</feature>
<dbReference type="EMBL" id="PFOB01000022">
    <property type="protein sequence ID" value="PIZ63427.1"/>
    <property type="molecule type" value="Genomic_DNA"/>
</dbReference>
<comment type="subcellular location">
    <subcellularLocation>
        <location evidence="5">Cytoplasm</location>
    </subcellularLocation>
</comment>
<keyword evidence="5" id="KW-0963">Cytoplasm</keyword>
<dbReference type="SUPFAM" id="SSF54713">
    <property type="entry name" value="Elongation factor Ts (EF-Ts), dimerisation domain"/>
    <property type="match status" value="1"/>
</dbReference>
<keyword evidence="3 5" id="KW-0251">Elongation factor</keyword>
<protein>
    <recommendedName>
        <fullName evidence="2 5">Elongation factor Ts</fullName>
        <shortName evidence="5">EF-Ts</shortName>
    </recommendedName>
</protein>
<comment type="function">
    <text evidence="5">Associates with the EF-Tu.GDP complex and induces the exchange of GDP to GTP. It remains bound to the aminoacyl-tRNA.EF-Tu.GTP complex up to the GTP hydrolysis stage on the ribosome.</text>
</comment>
<evidence type="ECO:0000313" key="8">
    <source>
        <dbReference type="Proteomes" id="UP000228503"/>
    </source>
</evidence>
<accession>A0A2M7U030</accession>
<evidence type="ECO:0000313" key="7">
    <source>
        <dbReference type="EMBL" id="PIZ63427.1"/>
    </source>
</evidence>
<organism evidence="7 8">
    <name type="scientific">Candidatus Roizmanbacteria bacterium CG_4_10_14_0_2_um_filter_39_13</name>
    <dbReference type="NCBI Taxonomy" id="1974825"/>
    <lineage>
        <taxon>Bacteria</taxon>
        <taxon>Candidatus Roizmaniibacteriota</taxon>
    </lineage>
</organism>
<dbReference type="PANTHER" id="PTHR11741:SF0">
    <property type="entry name" value="ELONGATION FACTOR TS, MITOCHONDRIAL"/>
    <property type="match status" value="1"/>
</dbReference>
<sequence length="151" mass="17284">MIDYSKLKQLRSETQVSFSLCKKALEESDNDIEKSMKLLKKWGIEKAEKKADRETKAGGLFSYIHHNKKIASLIELQSETDFVSGNDDFKKLGNEIAMQAASVRSDTLEEFLVQDYIRDPGKTIDNLIKDAILKFGENIKIARILRWELGE</sequence>
<name>A0A2M7U030_9BACT</name>
<proteinExistence type="inferred from homology"/>
<dbReference type="Proteomes" id="UP000228503">
    <property type="component" value="Unassembled WGS sequence"/>
</dbReference>
<dbReference type="Gene3D" id="1.10.8.10">
    <property type="entry name" value="DNA helicase RuvA subunit, C-terminal domain"/>
    <property type="match status" value="1"/>
</dbReference>
<dbReference type="SUPFAM" id="SSF46934">
    <property type="entry name" value="UBA-like"/>
    <property type="match status" value="1"/>
</dbReference>
<dbReference type="HAMAP" id="MF_00050">
    <property type="entry name" value="EF_Ts"/>
    <property type="match status" value="1"/>
</dbReference>
<feature type="region of interest" description="Involved in Mg(2+) ion dislocation from EF-Tu" evidence="5">
    <location>
        <begin position="80"/>
        <end position="83"/>
    </location>
</feature>
<evidence type="ECO:0000259" key="6">
    <source>
        <dbReference type="Pfam" id="PF00889"/>
    </source>
</evidence>
<dbReference type="FunFam" id="1.10.8.10:FF:000001">
    <property type="entry name" value="Elongation factor Ts"/>
    <property type="match status" value="1"/>
</dbReference>
<dbReference type="AlphaFoldDB" id="A0A2M7U030"/>
<dbReference type="CDD" id="cd14275">
    <property type="entry name" value="UBA_EF-Ts"/>
    <property type="match status" value="1"/>
</dbReference>
<comment type="caution">
    <text evidence="7">The sequence shown here is derived from an EMBL/GenBank/DDBJ whole genome shotgun (WGS) entry which is preliminary data.</text>
</comment>
<dbReference type="GO" id="GO:0003746">
    <property type="term" value="F:translation elongation factor activity"/>
    <property type="evidence" value="ECO:0007669"/>
    <property type="project" value="UniProtKB-UniRule"/>
</dbReference>
<dbReference type="InterPro" id="IPR001816">
    <property type="entry name" value="Transl_elong_EFTs/EF1B"/>
</dbReference>
<gene>
    <name evidence="5" type="primary">tsf</name>
    <name evidence="7" type="ORF">COY16_02010</name>
</gene>
<dbReference type="Gene3D" id="3.30.479.20">
    <property type="entry name" value="Elongation factor Ts, dimerisation domain"/>
    <property type="match status" value="1"/>
</dbReference>
<evidence type="ECO:0000256" key="2">
    <source>
        <dbReference type="ARBA" id="ARBA00016956"/>
    </source>
</evidence>
<evidence type="ECO:0000256" key="5">
    <source>
        <dbReference type="HAMAP-Rule" id="MF_00050"/>
    </source>
</evidence>
<dbReference type="InterPro" id="IPR014039">
    <property type="entry name" value="Transl_elong_EFTs/EF1B_dimer"/>
</dbReference>
<evidence type="ECO:0000256" key="1">
    <source>
        <dbReference type="ARBA" id="ARBA00005532"/>
    </source>
</evidence>